<keyword evidence="2" id="KW-1185">Reference proteome</keyword>
<evidence type="ECO:0000313" key="1">
    <source>
        <dbReference type="EMBL" id="GAV01782.1"/>
    </source>
</evidence>
<name>A0A1D1VJI4_RAMVA</name>
<organism evidence="1 2">
    <name type="scientific">Ramazzottius varieornatus</name>
    <name type="common">Water bear</name>
    <name type="synonym">Tardigrade</name>
    <dbReference type="NCBI Taxonomy" id="947166"/>
    <lineage>
        <taxon>Eukaryota</taxon>
        <taxon>Metazoa</taxon>
        <taxon>Ecdysozoa</taxon>
        <taxon>Tardigrada</taxon>
        <taxon>Eutardigrada</taxon>
        <taxon>Parachela</taxon>
        <taxon>Hypsibioidea</taxon>
        <taxon>Ramazzottiidae</taxon>
        <taxon>Ramazzottius</taxon>
    </lineage>
</organism>
<comment type="caution">
    <text evidence="1">The sequence shown here is derived from an EMBL/GenBank/DDBJ whole genome shotgun (WGS) entry which is preliminary data.</text>
</comment>
<sequence length="77" mass="8440">MNNFTSGSLLQDACIILTSISNGFTAARANVHSLSGNFYSAMERLVELDFDVDGHRRLLGTNPSILNCQYPFLVTAE</sequence>
<dbReference type="AlphaFoldDB" id="A0A1D1VJI4"/>
<proteinExistence type="predicted"/>
<gene>
    <name evidence="1" type="primary">RvY_12438-1</name>
    <name evidence="1" type="synonym">RvY_12438.1</name>
    <name evidence="1" type="ORF">RvY_12438</name>
</gene>
<accession>A0A1D1VJI4</accession>
<dbReference type="Proteomes" id="UP000186922">
    <property type="component" value="Unassembled WGS sequence"/>
</dbReference>
<protein>
    <submittedName>
        <fullName evidence="1">Uncharacterized protein</fullName>
    </submittedName>
</protein>
<evidence type="ECO:0000313" key="2">
    <source>
        <dbReference type="Proteomes" id="UP000186922"/>
    </source>
</evidence>
<dbReference type="EMBL" id="BDGG01000007">
    <property type="protein sequence ID" value="GAV01782.1"/>
    <property type="molecule type" value="Genomic_DNA"/>
</dbReference>
<reference evidence="1 2" key="1">
    <citation type="journal article" date="2016" name="Nat. Commun.">
        <title>Extremotolerant tardigrade genome and improved radiotolerance of human cultured cells by tardigrade-unique protein.</title>
        <authorList>
            <person name="Hashimoto T."/>
            <person name="Horikawa D.D."/>
            <person name="Saito Y."/>
            <person name="Kuwahara H."/>
            <person name="Kozuka-Hata H."/>
            <person name="Shin-I T."/>
            <person name="Minakuchi Y."/>
            <person name="Ohishi K."/>
            <person name="Motoyama A."/>
            <person name="Aizu T."/>
            <person name="Enomoto A."/>
            <person name="Kondo K."/>
            <person name="Tanaka S."/>
            <person name="Hara Y."/>
            <person name="Koshikawa S."/>
            <person name="Sagara H."/>
            <person name="Miura T."/>
            <person name="Yokobori S."/>
            <person name="Miyagawa K."/>
            <person name="Suzuki Y."/>
            <person name="Kubo T."/>
            <person name="Oyama M."/>
            <person name="Kohara Y."/>
            <person name="Fujiyama A."/>
            <person name="Arakawa K."/>
            <person name="Katayama T."/>
            <person name="Toyoda A."/>
            <person name="Kunieda T."/>
        </authorList>
    </citation>
    <scope>NUCLEOTIDE SEQUENCE [LARGE SCALE GENOMIC DNA]</scope>
    <source>
        <strain evidence="1 2">YOKOZUNA-1</strain>
    </source>
</reference>